<dbReference type="Proteomes" id="UP000193577">
    <property type="component" value="Unassembled WGS sequence"/>
</dbReference>
<evidence type="ECO:0000313" key="2">
    <source>
        <dbReference type="Proteomes" id="UP000193577"/>
    </source>
</evidence>
<sequence>MCTDDTELAAGDDAPTGRHARCEAVTDIGAIARNGGGQCTKVAGHDGDHRNSIGLTWYPGRPDS</sequence>
<dbReference type="AlphaFoldDB" id="A0A7I7SB28"/>
<dbReference type="RefSeq" id="WP_085302790.1">
    <property type="nucleotide sequence ID" value="NZ_AP022594.1"/>
</dbReference>
<organism evidence="1 2">
    <name type="scientific">Mycolicibacillus koreensis</name>
    <dbReference type="NCBI Taxonomy" id="1069220"/>
    <lineage>
        <taxon>Bacteria</taxon>
        <taxon>Bacillati</taxon>
        <taxon>Actinomycetota</taxon>
        <taxon>Actinomycetes</taxon>
        <taxon>Mycobacteriales</taxon>
        <taxon>Mycobacteriaceae</taxon>
        <taxon>Mycolicibacillus</taxon>
    </lineage>
</organism>
<proteinExistence type="predicted"/>
<accession>A0A7I7SB28</accession>
<dbReference type="EMBL" id="NCXO01000008">
    <property type="protein sequence ID" value="OSC34755.1"/>
    <property type="molecule type" value="Genomic_DNA"/>
</dbReference>
<evidence type="ECO:0000313" key="1">
    <source>
        <dbReference type="EMBL" id="OSC34755.1"/>
    </source>
</evidence>
<name>A0A7I7SB28_9MYCO</name>
<protein>
    <submittedName>
        <fullName evidence="1">Uncharacterized protein</fullName>
    </submittedName>
</protein>
<gene>
    <name evidence="1" type="ORF">B8W67_05775</name>
</gene>
<keyword evidence="2" id="KW-1185">Reference proteome</keyword>
<comment type="caution">
    <text evidence="1">The sequence shown here is derived from an EMBL/GenBank/DDBJ whole genome shotgun (WGS) entry which is preliminary data.</text>
</comment>
<reference evidence="1 2" key="1">
    <citation type="submission" date="2017-04" db="EMBL/GenBank/DDBJ databases">
        <title>The new phylogeny of genus Mycobacterium.</title>
        <authorList>
            <person name="Tortoli E."/>
            <person name="Trovato A."/>
            <person name="Cirillo D.M."/>
        </authorList>
    </citation>
    <scope>NUCLEOTIDE SEQUENCE [LARGE SCALE GENOMIC DNA]</scope>
    <source>
        <strain evidence="1 2">KCTC 19819</strain>
    </source>
</reference>